<evidence type="ECO:0000313" key="2">
    <source>
        <dbReference type="EMBL" id="KAG8379293.1"/>
    </source>
</evidence>
<dbReference type="Pfam" id="PF13966">
    <property type="entry name" value="zf-RVT"/>
    <property type="match status" value="1"/>
</dbReference>
<organism evidence="2 3">
    <name type="scientific">Buddleja alternifolia</name>
    <dbReference type="NCBI Taxonomy" id="168488"/>
    <lineage>
        <taxon>Eukaryota</taxon>
        <taxon>Viridiplantae</taxon>
        <taxon>Streptophyta</taxon>
        <taxon>Embryophyta</taxon>
        <taxon>Tracheophyta</taxon>
        <taxon>Spermatophyta</taxon>
        <taxon>Magnoliopsida</taxon>
        <taxon>eudicotyledons</taxon>
        <taxon>Gunneridae</taxon>
        <taxon>Pentapetalae</taxon>
        <taxon>asterids</taxon>
        <taxon>lamiids</taxon>
        <taxon>Lamiales</taxon>
        <taxon>Scrophulariaceae</taxon>
        <taxon>Buddlejeae</taxon>
        <taxon>Buddleja</taxon>
    </lineage>
</organism>
<keyword evidence="3" id="KW-1185">Reference proteome</keyword>
<dbReference type="InterPro" id="IPR026960">
    <property type="entry name" value="RVT-Znf"/>
</dbReference>
<sequence length="399" mass="45095">MTEWNEVLSGLIQADKDRGVLKGVKICRGAPPVSHLLFADDTMIFCQATLESFQCIGSILHRYAEAWKIDMMYILVYLQSLAEIKGMCSTILIAWQALCDKKEDGGKGFRDVRAFNQAFLSKQAWRLIKFPNSLLSRILKARYFPNCSFFEARKGTRPSLSWASILWAREVVTVGSRWRIGSGQSVSIWTDRWLPRPTTFRVITAPNMLPHNASVASLINHITRAWDSQLVRQIFWPPDVDAILAYHVARGLASDDVSSSSNLSSSWKFICGTKVPHKVRVFAWRVCRGILPTLSNLLRHRCQVVDICPCCESWLRFVAHQLNSLDFQLFLVLAYSIWSARNKVVWDKVVIEPLSVVTQRMGNRVAHTLARSAVSSHEGSIDPPASVFRFLVSDIVVVA</sequence>
<reference evidence="2" key="1">
    <citation type="submission" date="2019-10" db="EMBL/GenBank/DDBJ databases">
        <authorList>
            <person name="Zhang R."/>
            <person name="Pan Y."/>
            <person name="Wang J."/>
            <person name="Ma R."/>
            <person name="Yu S."/>
        </authorList>
    </citation>
    <scope>NUCLEOTIDE SEQUENCE</scope>
    <source>
        <strain evidence="2">LA-IB0</strain>
        <tissue evidence="2">Leaf</tissue>
    </source>
</reference>
<dbReference type="EMBL" id="WHWC01000007">
    <property type="protein sequence ID" value="KAG8379293.1"/>
    <property type="molecule type" value="Genomic_DNA"/>
</dbReference>
<proteinExistence type="predicted"/>
<protein>
    <recommendedName>
        <fullName evidence="1">Reverse transcriptase zinc-binding domain-containing protein</fullName>
    </recommendedName>
</protein>
<comment type="caution">
    <text evidence="2">The sequence shown here is derived from an EMBL/GenBank/DDBJ whole genome shotgun (WGS) entry which is preliminary data.</text>
</comment>
<dbReference type="Proteomes" id="UP000826271">
    <property type="component" value="Unassembled WGS sequence"/>
</dbReference>
<accession>A0AAV6X9U6</accession>
<name>A0AAV6X9U6_9LAMI</name>
<feature type="domain" description="Reverse transcriptase zinc-binding" evidence="1">
    <location>
        <begin position="261"/>
        <end position="321"/>
    </location>
</feature>
<dbReference type="AlphaFoldDB" id="A0AAV6X9U6"/>
<evidence type="ECO:0000259" key="1">
    <source>
        <dbReference type="Pfam" id="PF13966"/>
    </source>
</evidence>
<gene>
    <name evidence="2" type="ORF">BUALT_Bualt07G0073400</name>
</gene>
<evidence type="ECO:0000313" key="3">
    <source>
        <dbReference type="Proteomes" id="UP000826271"/>
    </source>
</evidence>